<dbReference type="InterPro" id="IPR027785">
    <property type="entry name" value="UvrD-like_helicase_C"/>
</dbReference>
<feature type="non-terminal residue" evidence="7">
    <location>
        <position position="1"/>
    </location>
</feature>
<organism evidence="7 8">
    <name type="scientific">Bacillus cereus</name>
    <dbReference type="NCBI Taxonomy" id="1396"/>
    <lineage>
        <taxon>Bacteria</taxon>
        <taxon>Bacillati</taxon>
        <taxon>Bacillota</taxon>
        <taxon>Bacilli</taxon>
        <taxon>Bacillales</taxon>
        <taxon>Bacillaceae</taxon>
        <taxon>Bacillus</taxon>
        <taxon>Bacillus cereus group</taxon>
    </lineage>
</organism>
<feature type="domain" description="UvrD-like helicase C-terminal" evidence="5">
    <location>
        <begin position="3"/>
        <end position="82"/>
    </location>
</feature>
<dbReference type="InterPro" id="IPR014017">
    <property type="entry name" value="DNA_helicase_UvrD-like_C"/>
</dbReference>
<dbReference type="GO" id="GO:0005524">
    <property type="term" value="F:ATP binding"/>
    <property type="evidence" value="ECO:0007669"/>
    <property type="project" value="UniProtKB-KW"/>
</dbReference>
<gene>
    <name evidence="7" type="ORF">FC695_31285</name>
</gene>
<dbReference type="PANTHER" id="PTHR11070:SF17">
    <property type="entry name" value="DNA HELICASE IV"/>
    <property type="match status" value="1"/>
</dbReference>
<feature type="domain" description="UvrD-like helicase C-terminal" evidence="6">
    <location>
        <begin position="102"/>
        <end position="149"/>
    </location>
</feature>
<evidence type="ECO:0000256" key="2">
    <source>
        <dbReference type="ARBA" id="ARBA00022801"/>
    </source>
</evidence>
<keyword evidence="4" id="KW-0067">ATP-binding</keyword>
<dbReference type="PANTHER" id="PTHR11070">
    <property type="entry name" value="UVRD / RECB / PCRA DNA HELICASE FAMILY MEMBER"/>
    <property type="match status" value="1"/>
</dbReference>
<dbReference type="Gene3D" id="3.40.50.300">
    <property type="entry name" value="P-loop containing nucleotide triphosphate hydrolases"/>
    <property type="match status" value="1"/>
</dbReference>
<dbReference type="Proteomes" id="UP000308444">
    <property type="component" value="Unassembled WGS sequence"/>
</dbReference>
<reference evidence="7 8" key="1">
    <citation type="journal article" date="2019" name="Environ. Microbiol.">
        <title>An active ?-lactamase is a part of an orchestrated cell wall stress resistance network of Bacillus subtilis and related rhizosphere species.</title>
        <authorList>
            <person name="Bucher T."/>
            <person name="Keren-Paz A."/>
            <person name="Hausser J."/>
            <person name="Olender T."/>
            <person name="Cytryn E."/>
            <person name="Kolodkin-Gal I."/>
        </authorList>
    </citation>
    <scope>NUCLEOTIDE SEQUENCE [LARGE SCALE GENOMIC DNA]</scope>
    <source>
        <strain evidence="7 8">I32</strain>
    </source>
</reference>
<dbReference type="Pfam" id="PF13361">
    <property type="entry name" value="UvrD_C"/>
    <property type="match status" value="1"/>
</dbReference>
<keyword evidence="3 7" id="KW-0347">Helicase</keyword>
<dbReference type="GO" id="GO:0000725">
    <property type="term" value="P:recombinational repair"/>
    <property type="evidence" value="ECO:0007669"/>
    <property type="project" value="TreeGrafter"/>
</dbReference>
<evidence type="ECO:0000256" key="3">
    <source>
        <dbReference type="ARBA" id="ARBA00022806"/>
    </source>
</evidence>
<dbReference type="GO" id="GO:0005829">
    <property type="term" value="C:cytosol"/>
    <property type="evidence" value="ECO:0007669"/>
    <property type="project" value="TreeGrafter"/>
</dbReference>
<evidence type="ECO:0000256" key="1">
    <source>
        <dbReference type="ARBA" id="ARBA00022741"/>
    </source>
</evidence>
<proteinExistence type="predicted"/>
<dbReference type="AlphaFoldDB" id="A0A9X9A3M4"/>
<dbReference type="GO" id="GO:0003677">
    <property type="term" value="F:DNA binding"/>
    <property type="evidence" value="ECO:0007669"/>
    <property type="project" value="InterPro"/>
</dbReference>
<sequence>TRSYRSTKPIIEFTRALVPEGKNIHAFERDGEKPTVTKVANESELHEHITAKVAALQTEQHNTIAIICKSAAESAAAYEALSHIENIKLVKSNSAEYEQGIVVIPAYLAKGIEFDAVIIYDASKDVYSDESVRRLFYTACTRAMHELQLYSVGEVSPFILGADSESFELITTP</sequence>
<comment type="caution">
    <text evidence="7">The sequence shown here is derived from an EMBL/GenBank/DDBJ whole genome shotgun (WGS) entry which is preliminary data.</text>
</comment>
<evidence type="ECO:0000259" key="6">
    <source>
        <dbReference type="Pfam" id="PF13538"/>
    </source>
</evidence>
<dbReference type="SUPFAM" id="SSF52540">
    <property type="entry name" value="P-loop containing nucleoside triphosphate hydrolases"/>
    <property type="match status" value="1"/>
</dbReference>
<keyword evidence="1" id="KW-0547">Nucleotide-binding</keyword>
<dbReference type="GO" id="GO:0016787">
    <property type="term" value="F:hydrolase activity"/>
    <property type="evidence" value="ECO:0007669"/>
    <property type="project" value="UniProtKB-KW"/>
</dbReference>
<protein>
    <submittedName>
        <fullName evidence="7">Helicase</fullName>
    </submittedName>
</protein>
<name>A0A9X9A3M4_BACCE</name>
<dbReference type="Pfam" id="PF13538">
    <property type="entry name" value="UvrD_C_2"/>
    <property type="match status" value="1"/>
</dbReference>
<evidence type="ECO:0000259" key="5">
    <source>
        <dbReference type="Pfam" id="PF13361"/>
    </source>
</evidence>
<evidence type="ECO:0000256" key="4">
    <source>
        <dbReference type="ARBA" id="ARBA00022840"/>
    </source>
</evidence>
<dbReference type="InterPro" id="IPR027417">
    <property type="entry name" value="P-loop_NTPase"/>
</dbReference>
<evidence type="ECO:0000313" key="8">
    <source>
        <dbReference type="Proteomes" id="UP000308444"/>
    </source>
</evidence>
<evidence type="ECO:0000313" key="7">
    <source>
        <dbReference type="EMBL" id="TKI92507.1"/>
    </source>
</evidence>
<accession>A0A9X9A3M4</accession>
<keyword evidence="2" id="KW-0378">Hydrolase</keyword>
<dbReference type="InterPro" id="IPR000212">
    <property type="entry name" value="DNA_helicase_UvrD/REP"/>
</dbReference>
<dbReference type="GO" id="GO:0043138">
    <property type="term" value="F:3'-5' DNA helicase activity"/>
    <property type="evidence" value="ECO:0007669"/>
    <property type="project" value="TreeGrafter"/>
</dbReference>
<dbReference type="EMBL" id="SZOH01002946">
    <property type="protein sequence ID" value="TKI92507.1"/>
    <property type="molecule type" value="Genomic_DNA"/>
</dbReference>